<dbReference type="GO" id="GO:0006355">
    <property type="term" value="P:regulation of DNA-templated transcription"/>
    <property type="evidence" value="ECO:0007669"/>
    <property type="project" value="InterPro"/>
</dbReference>
<dbReference type="EMBL" id="MOBQ01000059">
    <property type="protein sequence ID" value="RON37771.1"/>
    <property type="molecule type" value="Genomic_DNA"/>
</dbReference>
<evidence type="ECO:0000313" key="2">
    <source>
        <dbReference type="EMBL" id="RON37771.1"/>
    </source>
</evidence>
<sequence length="80" mass="8482">MASITIRNLDDQITEQLRIAAAHHGHSMEEEARLILETALAAVDCAGGLGSRIHDRFGASGCELNLPSREEKATAAVAAK</sequence>
<dbReference type="SUPFAM" id="SSF47598">
    <property type="entry name" value="Ribbon-helix-helix"/>
    <property type="match status" value="1"/>
</dbReference>
<dbReference type="Gene3D" id="1.10.1220.10">
    <property type="entry name" value="Met repressor-like"/>
    <property type="match status" value="1"/>
</dbReference>
<dbReference type="InterPro" id="IPR013321">
    <property type="entry name" value="Arc_rbn_hlx_hlx"/>
</dbReference>
<protein>
    <submittedName>
        <fullName evidence="2">Plasmid stabilization protein</fullName>
    </submittedName>
</protein>
<dbReference type="Proteomes" id="UP000285349">
    <property type="component" value="Unassembled WGS sequence"/>
</dbReference>
<gene>
    <name evidence="2" type="ORF">BK666_31625</name>
</gene>
<name>A0A423JJ92_9PSED</name>
<dbReference type="OrthoDB" id="2389872at2"/>
<evidence type="ECO:0000313" key="3">
    <source>
        <dbReference type="Proteomes" id="UP000285349"/>
    </source>
</evidence>
<dbReference type="InterPro" id="IPR053853">
    <property type="entry name" value="FitA-like_RHH"/>
</dbReference>
<organism evidence="2 3">
    <name type="scientific">Pseudomonas frederiksbergensis</name>
    <dbReference type="NCBI Taxonomy" id="104087"/>
    <lineage>
        <taxon>Bacteria</taxon>
        <taxon>Pseudomonadati</taxon>
        <taxon>Pseudomonadota</taxon>
        <taxon>Gammaproteobacteria</taxon>
        <taxon>Pseudomonadales</taxon>
        <taxon>Pseudomonadaceae</taxon>
        <taxon>Pseudomonas</taxon>
    </lineage>
</organism>
<reference evidence="2 3" key="1">
    <citation type="submission" date="2016-10" db="EMBL/GenBank/DDBJ databases">
        <title>Comparative genome analysis of multiple Pseudomonas spp. focuses on biocontrol and plant growth promoting traits.</title>
        <authorList>
            <person name="Tao X.-Y."/>
            <person name="Taylor C.G."/>
        </authorList>
    </citation>
    <scope>NUCLEOTIDE SEQUENCE [LARGE SCALE GENOMIC DNA]</scope>
    <source>
        <strain evidence="2 3">37A10</strain>
    </source>
</reference>
<feature type="domain" description="Antitoxin FitA-like ribbon-helix-helix" evidence="1">
    <location>
        <begin position="2"/>
        <end position="40"/>
    </location>
</feature>
<dbReference type="RefSeq" id="WP_123516535.1">
    <property type="nucleotide sequence ID" value="NZ_MOBQ01000059.1"/>
</dbReference>
<dbReference type="InterPro" id="IPR010985">
    <property type="entry name" value="Ribbon_hlx_hlx"/>
</dbReference>
<evidence type="ECO:0000259" key="1">
    <source>
        <dbReference type="Pfam" id="PF22513"/>
    </source>
</evidence>
<dbReference type="Pfam" id="PF22513">
    <property type="entry name" value="FitA-like_RHH"/>
    <property type="match status" value="1"/>
</dbReference>
<proteinExistence type="predicted"/>
<comment type="caution">
    <text evidence="2">The sequence shown here is derived from an EMBL/GenBank/DDBJ whole genome shotgun (WGS) entry which is preliminary data.</text>
</comment>
<dbReference type="AlphaFoldDB" id="A0A423JJ92"/>
<accession>A0A423JJ92</accession>